<feature type="chain" id="PRO_5031178162" evidence="1">
    <location>
        <begin position="38"/>
        <end position="171"/>
    </location>
</feature>
<protein>
    <submittedName>
        <fullName evidence="2">Cytochrome C</fullName>
    </submittedName>
</protein>
<sequence>MFFRTGVLPVPFELLSRSAVVCVAAILASLAASKVMAEADETRTQTNLLPRYRQECAACHIAYPPGMLPAASWQRILGDLSHHYGTDASLDADSVRQISTWLAARSGGDATSHVAPPEDRITRSAWFRHEHAEIPASVWKRPTVRSASNCAACHTRADQGNFNEHFIRIPQ</sequence>
<evidence type="ECO:0000313" key="3">
    <source>
        <dbReference type="Proteomes" id="UP000484381"/>
    </source>
</evidence>
<feature type="signal peptide" evidence="1">
    <location>
        <begin position="1"/>
        <end position="37"/>
    </location>
</feature>
<dbReference type="Pfam" id="PF09626">
    <property type="entry name" value="DHC"/>
    <property type="match status" value="1"/>
</dbReference>
<dbReference type="Proteomes" id="UP000484381">
    <property type="component" value="Unassembled WGS sequence"/>
</dbReference>
<comment type="caution">
    <text evidence="2">The sequence shown here is derived from an EMBL/GenBank/DDBJ whole genome shotgun (WGS) entry which is preliminary data.</text>
</comment>
<accession>A0A7X1NKC8</accession>
<dbReference type="AlphaFoldDB" id="A0A7X1NKC8"/>
<proteinExistence type="predicted"/>
<dbReference type="InterPro" id="IPR036280">
    <property type="entry name" value="Multihaem_cyt_sf"/>
</dbReference>
<dbReference type="SUPFAM" id="SSF48695">
    <property type="entry name" value="Multiheme cytochromes"/>
    <property type="match status" value="1"/>
</dbReference>
<dbReference type="InterPro" id="IPR018588">
    <property type="entry name" value="Dihaem_cytochrome-c"/>
</dbReference>
<name>A0A7X1NKC8_9BURK</name>
<evidence type="ECO:0000313" key="2">
    <source>
        <dbReference type="EMBL" id="MPW23452.1"/>
    </source>
</evidence>
<evidence type="ECO:0000256" key="1">
    <source>
        <dbReference type="SAM" id="SignalP"/>
    </source>
</evidence>
<organism evidence="2 3">
    <name type="scientific">Paraburkholderia franconis</name>
    <dbReference type="NCBI Taxonomy" id="2654983"/>
    <lineage>
        <taxon>Bacteria</taxon>
        <taxon>Pseudomonadati</taxon>
        <taxon>Pseudomonadota</taxon>
        <taxon>Betaproteobacteria</taxon>
        <taxon>Burkholderiales</taxon>
        <taxon>Burkholderiaceae</taxon>
        <taxon>Paraburkholderia</taxon>
    </lineage>
</organism>
<gene>
    <name evidence="2" type="ORF">GCT13_43625</name>
</gene>
<reference evidence="2 3" key="1">
    <citation type="submission" date="2019-10" db="EMBL/GenBank/DDBJ databases">
        <title>Paraburkholderia sp. isolated from nodules of Mimosa pudica from Brazilian Atlantic Forest soils.</title>
        <authorList>
            <person name="Paulitsch F."/>
            <person name="Hungria M."/>
            <person name="Dall'Agnol R."/>
        </authorList>
    </citation>
    <scope>NUCLEOTIDE SEQUENCE [LARGE SCALE GENOMIC DNA]</scope>
    <source>
        <strain evidence="2 3">CNPSo 3157</strain>
    </source>
</reference>
<keyword evidence="1" id="KW-0732">Signal</keyword>
<dbReference type="EMBL" id="WHNP01000110">
    <property type="protein sequence ID" value="MPW23452.1"/>
    <property type="molecule type" value="Genomic_DNA"/>
</dbReference>
<keyword evidence="3" id="KW-1185">Reference proteome</keyword>